<feature type="signal peptide" evidence="1">
    <location>
        <begin position="1"/>
        <end position="16"/>
    </location>
</feature>
<name>A0A1R1PSM8_ZANCU</name>
<feature type="chain" id="PRO_5013091053" evidence="1">
    <location>
        <begin position="17"/>
        <end position="68"/>
    </location>
</feature>
<sequence length="68" mass="7445">MKFITVALALTTFAASAPAPQQGQNVASIPRYIAQPRAATNQRTSGQGRVYDSWIGSNFNWGCPAWRF</sequence>
<protein>
    <submittedName>
        <fullName evidence="2">Uncharacterized protein</fullName>
    </submittedName>
</protein>
<gene>
    <name evidence="2" type="ORF">AX774_g2514</name>
</gene>
<dbReference type="AlphaFoldDB" id="A0A1R1PSM8"/>
<accession>A0A1R1PSM8</accession>
<comment type="caution">
    <text evidence="2">The sequence shown here is derived from an EMBL/GenBank/DDBJ whole genome shotgun (WGS) entry which is preliminary data.</text>
</comment>
<keyword evidence="3" id="KW-1185">Reference proteome</keyword>
<keyword evidence="1" id="KW-0732">Signal</keyword>
<proteinExistence type="predicted"/>
<evidence type="ECO:0000313" key="3">
    <source>
        <dbReference type="Proteomes" id="UP000188320"/>
    </source>
</evidence>
<evidence type="ECO:0000256" key="1">
    <source>
        <dbReference type="SAM" id="SignalP"/>
    </source>
</evidence>
<evidence type="ECO:0000313" key="2">
    <source>
        <dbReference type="EMBL" id="OMH83967.1"/>
    </source>
</evidence>
<dbReference type="EMBL" id="LSSK01000277">
    <property type="protein sequence ID" value="OMH83967.1"/>
    <property type="molecule type" value="Genomic_DNA"/>
</dbReference>
<organism evidence="2 3">
    <name type="scientific">Zancudomyces culisetae</name>
    <name type="common">Gut fungus</name>
    <name type="synonym">Smittium culisetae</name>
    <dbReference type="NCBI Taxonomy" id="1213189"/>
    <lineage>
        <taxon>Eukaryota</taxon>
        <taxon>Fungi</taxon>
        <taxon>Fungi incertae sedis</taxon>
        <taxon>Zoopagomycota</taxon>
        <taxon>Kickxellomycotina</taxon>
        <taxon>Harpellomycetes</taxon>
        <taxon>Harpellales</taxon>
        <taxon>Legeriomycetaceae</taxon>
        <taxon>Zancudomyces</taxon>
    </lineage>
</organism>
<reference evidence="3" key="1">
    <citation type="submission" date="2017-01" db="EMBL/GenBank/DDBJ databases">
        <authorList>
            <person name="Wang Y."/>
            <person name="White M."/>
            <person name="Kvist S."/>
            <person name="Moncalvo J.-M."/>
        </authorList>
    </citation>
    <scope>NUCLEOTIDE SEQUENCE [LARGE SCALE GENOMIC DNA]</scope>
    <source>
        <strain evidence="3">COL-18-3</strain>
    </source>
</reference>
<dbReference type="Proteomes" id="UP000188320">
    <property type="component" value="Unassembled WGS sequence"/>
</dbReference>